<dbReference type="EMBL" id="MSDU01000003">
    <property type="protein sequence ID" value="OLN23958.1"/>
    <property type="molecule type" value="Genomic_DNA"/>
</dbReference>
<protein>
    <submittedName>
        <fullName evidence="2">Uncharacterized protein</fullName>
    </submittedName>
</protein>
<feature type="region of interest" description="Disordered" evidence="1">
    <location>
        <begin position="1"/>
        <end position="20"/>
    </location>
</feature>
<feature type="compositionally biased region" description="Basic and acidic residues" evidence="1">
    <location>
        <begin position="1"/>
        <end position="12"/>
    </location>
</feature>
<dbReference type="AlphaFoldDB" id="A0A1Q8Q9D1"/>
<dbReference type="STRING" id="1714264.BTO30_00580"/>
<organism evidence="2 3">
    <name type="scientific">Domibacillus antri</name>
    <dbReference type="NCBI Taxonomy" id="1714264"/>
    <lineage>
        <taxon>Bacteria</taxon>
        <taxon>Bacillati</taxon>
        <taxon>Bacillota</taxon>
        <taxon>Bacilli</taxon>
        <taxon>Bacillales</taxon>
        <taxon>Bacillaceae</taxon>
        <taxon>Domibacillus</taxon>
    </lineage>
</organism>
<evidence type="ECO:0000313" key="3">
    <source>
        <dbReference type="Proteomes" id="UP000185568"/>
    </source>
</evidence>
<gene>
    <name evidence="2" type="ORF">BTO30_00580</name>
</gene>
<feature type="compositionally biased region" description="Basic and acidic residues" evidence="1">
    <location>
        <begin position="67"/>
        <end position="78"/>
    </location>
</feature>
<sequence length="91" mass="10271">MSLQKGKSERESGRKRKSEWVKSVTFGQSLFSLHPCIRGTSLGENRRKFETNFLYSTLWGKNVRASGARDGEEERGGEEGTGIFIDEQENA</sequence>
<keyword evidence="3" id="KW-1185">Reference proteome</keyword>
<dbReference type="Proteomes" id="UP000185568">
    <property type="component" value="Unassembled WGS sequence"/>
</dbReference>
<reference evidence="2 3" key="1">
    <citation type="submission" date="2016-12" db="EMBL/GenBank/DDBJ databases">
        <title>Domibacillus antri genome sequencing.</title>
        <authorList>
            <person name="Verma A."/>
            <person name="Krishnamurthi S."/>
        </authorList>
    </citation>
    <scope>NUCLEOTIDE SEQUENCE [LARGE SCALE GENOMIC DNA]</scope>
    <source>
        <strain evidence="2 3">XD80</strain>
    </source>
</reference>
<comment type="caution">
    <text evidence="2">The sequence shown here is derived from an EMBL/GenBank/DDBJ whole genome shotgun (WGS) entry which is preliminary data.</text>
</comment>
<evidence type="ECO:0000313" key="2">
    <source>
        <dbReference type="EMBL" id="OLN23958.1"/>
    </source>
</evidence>
<evidence type="ECO:0000256" key="1">
    <source>
        <dbReference type="SAM" id="MobiDB-lite"/>
    </source>
</evidence>
<proteinExistence type="predicted"/>
<accession>A0A1Q8Q9D1</accession>
<feature type="region of interest" description="Disordered" evidence="1">
    <location>
        <begin position="65"/>
        <end position="91"/>
    </location>
</feature>
<name>A0A1Q8Q9D1_9BACI</name>